<dbReference type="EMBL" id="QURH01000185">
    <property type="protein sequence ID" value="RFU41806.1"/>
    <property type="molecule type" value="Genomic_DNA"/>
</dbReference>
<dbReference type="Proteomes" id="UP000261811">
    <property type="component" value="Unassembled WGS sequence"/>
</dbReference>
<dbReference type="AlphaFoldDB" id="A0A372JPR6"/>
<proteinExistence type="predicted"/>
<keyword evidence="2" id="KW-1185">Reference proteome</keyword>
<gene>
    <name evidence="1" type="ORF">DZF91_09875</name>
</gene>
<reference evidence="1 2" key="1">
    <citation type="submission" date="2018-08" db="EMBL/GenBank/DDBJ databases">
        <title>Actinomadura jelena sp. nov., a novel Actinomycete isolated from soil in Chad.</title>
        <authorList>
            <person name="Shi L."/>
        </authorList>
    </citation>
    <scope>NUCLEOTIDE SEQUENCE [LARGE SCALE GENOMIC DNA]</scope>
    <source>
        <strain evidence="1 2">NEAU-G17</strain>
    </source>
</reference>
<evidence type="ECO:0000313" key="2">
    <source>
        <dbReference type="Proteomes" id="UP000261811"/>
    </source>
</evidence>
<organism evidence="1 2">
    <name type="scientific">Actinomadura logoneensis</name>
    <dbReference type="NCBI Taxonomy" id="2293572"/>
    <lineage>
        <taxon>Bacteria</taxon>
        <taxon>Bacillati</taxon>
        <taxon>Actinomycetota</taxon>
        <taxon>Actinomycetes</taxon>
        <taxon>Streptosporangiales</taxon>
        <taxon>Thermomonosporaceae</taxon>
        <taxon>Actinomadura</taxon>
    </lineage>
</organism>
<name>A0A372JPR6_9ACTN</name>
<evidence type="ECO:0000313" key="1">
    <source>
        <dbReference type="EMBL" id="RFU41806.1"/>
    </source>
</evidence>
<dbReference type="OrthoDB" id="3245799at2"/>
<sequence length="893" mass="94860">MNQAVREAITAGQGRTALRRIRDLDAAGRREVGKELPALLRELRDRATYGVIDQPVLDALLLAGLASIPGPAAAAQWLARSELMGWILRWRPPGGGAPAPAPALEEAVADRPDEWVAEVVRRAAGRVRDNWRYEGLYTAVAALVPRAGGTPPTDDAFVLGWTRWAPDLPWALARDPFAATLVPRLFEVDGAGGADWVEPVAAFVASGRLDRADALDRCVRRLLRGGRAQDLRWFCALHDELAPTPEESAARLRDFVRMLPAAPGPAADLALREIRRVDEASPVPVAVFAEAVEAALFRPEKRLVRSALAWTGRTARRAGRTDAAVRAVLPLLEAEDLAVRDRAVKIVARHAREASAGTREAAAVAGAALPAELRALIPGADLVDGPGPVEPAALPAYVPPPATPPIGSVAELVEATLLLVESGWGGLERVMAAIVEHAHRDPEGVHEALSQLEAARPWLFGPDHDAHRDDRPLGLVGQAVRGITRVEPATRGARSLVKAMRTRVRQLSRAAADPWQDPNDLLAPPFRLLAWRMREAVDGLGWRPFLLAVPTEANGLLDPAVLVERALRYEADGLAIGRADLAQALLRAAPEVDRDTLKRAAELTSAQGRILAEHLAADAPPAPEITVAPVSVRHRLHSLSPSRERSLRLLPTSAPTTMSPGFRDVAPLFALPRSGSWDVLPKLGFWPGYEEIPRMMPTHRELAAAHLLPAASGLPRVDDASWSTPEIGDAVVSLAEADGPAGPATAAVLAYAASAQESATRATALEGLLVLASRGRLPAADLGRTIATLVDTGGVKLTRIVGVLGEAVHAGAHAEVWETAREALPPLLTATATRRTADAPRGLADLLQLAARCAESVGARADLPGLADVAARGGSSALVREAARLQRIASPKP</sequence>
<protein>
    <submittedName>
        <fullName evidence="1">Uncharacterized protein</fullName>
    </submittedName>
</protein>
<accession>A0A372JPR6</accession>
<dbReference type="RefSeq" id="WP_117357173.1">
    <property type="nucleotide sequence ID" value="NZ_QURH01000185.1"/>
</dbReference>
<comment type="caution">
    <text evidence="1">The sequence shown here is derived from an EMBL/GenBank/DDBJ whole genome shotgun (WGS) entry which is preliminary data.</text>
</comment>